<protein>
    <recommendedName>
        <fullName evidence="2">EF-hand domain-containing protein</fullName>
    </recommendedName>
</protein>
<dbReference type="SUPFAM" id="SSF47473">
    <property type="entry name" value="EF-hand"/>
    <property type="match status" value="1"/>
</dbReference>
<dbReference type="AlphaFoldDB" id="A0A820GKQ5"/>
<dbReference type="SMART" id="SM00054">
    <property type="entry name" value="EFh"/>
    <property type="match status" value="2"/>
</dbReference>
<dbReference type="PROSITE" id="PS00018">
    <property type="entry name" value="EF_HAND_1"/>
    <property type="match status" value="2"/>
</dbReference>
<reference evidence="3" key="1">
    <citation type="submission" date="2021-02" db="EMBL/GenBank/DDBJ databases">
        <authorList>
            <person name="Nowell W R."/>
        </authorList>
    </citation>
    <scope>NUCLEOTIDE SEQUENCE</scope>
</reference>
<organism evidence="3 4">
    <name type="scientific">Adineta steineri</name>
    <dbReference type="NCBI Taxonomy" id="433720"/>
    <lineage>
        <taxon>Eukaryota</taxon>
        <taxon>Metazoa</taxon>
        <taxon>Spiralia</taxon>
        <taxon>Gnathifera</taxon>
        <taxon>Rotifera</taxon>
        <taxon>Eurotatoria</taxon>
        <taxon>Bdelloidea</taxon>
        <taxon>Adinetida</taxon>
        <taxon>Adinetidae</taxon>
        <taxon>Adineta</taxon>
    </lineage>
</organism>
<feature type="domain" description="EF-hand" evidence="2">
    <location>
        <begin position="101"/>
        <end position="136"/>
    </location>
</feature>
<dbReference type="PROSITE" id="PS50222">
    <property type="entry name" value="EF_HAND_2"/>
    <property type="match status" value="2"/>
</dbReference>
<accession>A0A820GKQ5</accession>
<evidence type="ECO:0000256" key="1">
    <source>
        <dbReference type="ARBA" id="ARBA00022837"/>
    </source>
</evidence>
<name>A0A820GKQ5_9BILA</name>
<dbReference type="Pfam" id="PF13499">
    <property type="entry name" value="EF-hand_7"/>
    <property type="match status" value="1"/>
</dbReference>
<sequence>MIHHDDLLSPRSVKNLSNKPYKALQTLHNAQISVRLPNRLLIHAVDQYLKYLRNETIKNQRINNDLPNGVVNNKEKILMTPLSLTTETSLERTVEDMVTFEFVEKVRKSFMEADTDNTGYLDVSEFTAFMRQTYSDITDREAQIIFMKIDTNCDGEVDLSEYLTYILFEHQEREIMYDMSKPMPYQNNPKEFTLKNLSLDVYIDVMKSEFPFFFFYLFFQIVSIL</sequence>
<evidence type="ECO:0000313" key="4">
    <source>
        <dbReference type="Proteomes" id="UP000663881"/>
    </source>
</evidence>
<comment type="caution">
    <text evidence="3">The sequence shown here is derived from an EMBL/GenBank/DDBJ whole genome shotgun (WGS) entry which is preliminary data.</text>
</comment>
<dbReference type="Proteomes" id="UP000663881">
    <property type="component" value="Unassembled WGS sequence"/>
</dbReference>
<feature type="non-terminal residue" evidence="3">
    <location>
        <position position="225"/>
    </location>
</feature>
<feature type="domain" description="EF-hand" evidence="2">
    <location>
        <begin position="137"/>
        <end position="172"/>
    </location>
</feature>
<gene>
    <name evidence="3" type="ORF">OKA104_LOCUS45152</name>
</gene>
<dbReference type="EMBL" id="CAJOAY010014595">
    <property type="protein sequence ID" value="CAF4280331.1"/>
    <property type="molecule type" value="Genomic_DNA"/>
</dbReference>
<dbReference type="InterPro" id="IPR011992">
    <property type="entry name" value="EF-hand-dom_pair"/>
</dbReference>
<dbReference type="Gene3D" id="1.10.238.10">
    <property type="entry name" value="EF-hand"/>
    <property type="match status" value="1"/>
</dbReference>
<dbReference type="InterPro" id="IPR002048">
    <property type="entry name" value="EF_hand_dom"/>
</dbReference>
<evidence type="ECO:0000313" key="3">
    <source>
        <dbReference type="EMBL" id="CAF4280331.1"/>
    </source>
</evidence>
<evidence type="ECO:0000259" key="2">
    <source>
        <dbReference type="PROSITE" id="PS50222"/>
    </source>
</evidence>
<proteinExistence type="predicted"/>
<keyword evidence="1" id="KW-0106">Calcium</keyword>
<dbReference type="GO" id="GO:0005509">
    <property type="term" value="F:calcium ion binding"/>
    <property type="evidence" value="ECO:0007669"/>
    <property type="project" value="InterPro"/>
</dbReference>
<dbReference type="InterPro" id="IPR018247">
    <property type="entry name" value="EF_Hand_1_Ca_BS"/>
</dbReference>
<dbReference type="CDD" id="cd00051">
    <property type="entry name" value="EFh"/>
    <property type="match status" value="1"/>
</dbReference>